<evidence type="ECO:0000256" key="3">
    <source>
        <dbReference type="ARBA" id="ARBA00023027"/>
    </source>
</evidence>
<dbReference type="SUPFAM" id="SSF51735">
    <property type="entry name" value="NAD(P)-binding Rossmann-fold domains"/>
    <property type="match status" value="1"/>
</dbReference>
<evidence type="ECO:0000259" key="5">
    <source>
        <dbReference type="SMART" id="SM00997"/>
    </source>
</evidence>
<dbReference type="EC" id="1.1.1.95" evidence="6"/>
<dbReference type="InterPro" id="IPR006139">
    <property type="entry name" value="D-isomer_2_OHA_DH_cat_dom"/>
</dbReference>
<dbReference type="PANTHER" id="PTHR42789">
    <property type="entry name" value="D-ISOMER SPECIFIC 2-HYDROXYACID DEHYDROGENASE FAMILY PROTEIN (AFU_ORTHOLOGUE AFUA_6G10090)"/>
    <property type="match status" value="1"/>
</dbReference>
<evidence type="ECO:0000313" key="7">
    <source>
        <dbReference type="Proteomes" id="UP000030652"/>
    </source>
</evidence>
<dbReference type="AlphaFoldDB" id="A0A0B0EN83"/>
<dbReference type="InterPro" id="IPR015878">
    <property type="entry name" value="Ado_hCys_hydrolase_NAD-bd"/>
</dbReference>
<dbReference type="PANTHER" id="PTHR42789:SF1">
    <property type="entry name" value="D-ISOMER SPECIFIC 2-HYDROXYACID DEHYDROGENASE FAMILY PROTEIN (AFU_ORTHOLOGUE AFUA_6G10090)"/>
    <property type="match status" value="1"/>
</dbReference>
<organism evidence="6 7">
    <name type="scientific">Candidatus Scalindua brodae</name>
    <dbReference type="NCBI Taxonomy" id="237368"/>
    <lineage>
        <taxon>Bacteria</taxon>
        <taxon>Pseudomonadati</taxon>
        <taxon>Planctomycetota</taxon>
        <taxon>Candidatus Brocadiia</taxon>
        <taxon>Candidatus Brocadiales</taxon>
        <taxon>Candidatus Scalinduaceae</taxon>
        <taxon>Candidatus Scalindua</taxon>
    </lineage>
</organism>
<evidence type="ECO:0000313" key="6">
    <source>
        <dbReference type="EMBL" id="KHE94094.1"/>
    </source>
</evidence>
<evidence type="ECO:0000256" key="4">
    <source>
        <dbReference type="RuleBase" id="RU003719"/>
    </source>
</evidence>
<dbReference type="PATRIC" id="fig|237368.3.peg.158"/>
<keyword evidence="2 4" id="KW-0560">Oxidoreductase</keyword>
<keyword evidence="3" id="KW-0520">NAD</keyword>
<comment type="similarity">
    <text evidence="1 4">Belongs to the D-isomer specific 2-hydroxyacid dehydrogenase family.</text>
</comment>
<dbReference type="InterPro" id="IPR029753">
    <property type="entry name" value="D-isomer_DH_CS"/>
</dbReference>
<accession>A0A0B0EN83</accession>
<dbReference type="SUPFAM" id="SSF52283">
    <property type="entry name" value="Formate/glycerate dehydrogenase catalytic domain-like"/>
    <property type="match status" value="1"/>
</dbReference>
<dbReference type="eggNOG" id="COG0111">
    <property type="taxonomic scope" value="Bacteria"/>
</dbReference>
<dbReference type="GO" id="GO:0004617">
    <property type="term" value="F:phosphoglycerate dehydrogenase activity"/>
    <property type="evidence" value="ECO:0007669"/>
    <property type="project" value="UniProtKB-EC"/>
</dbReference>
<dbReference type="SMART" id="SM00997">
    <property type="entry name" value="AdoHcyase_NAD"/>
    <property type="match status" value="1"/>
</dbReference>
<dbReference type="InterPro" id="IPR050857">
    <property type="entry name" value="D-2-hydroxyacid_DH"/>
</dbReference>
<comment type="caution">
    <text evidence="6">The sequence shown here is derived from an EMBL/GenBank/DDBJ whole genome shotgun (WGS) entry which is preliminary data.</text>
</comment>
<dbReference type="Pfam" id="PF02826">
    <property type="entry name" value="2-Hacid_dh_C"/>
    <property type="match status" value="1"/>
</dbReference>
<dbReference type="Proteomes" id="UP000030652">
    <property type="component" value="Unassembled WGS sequence"/>
</dbReference>
<dbReference type="EMBL" id="JRYO01000016">
    <property type="protein sequence ID" value="KHE94094.1"/>
    <property type="molecule type" value="Genomic_DNA"/>
</dbReference>
<protein>
    <submittedName>
        <fullName evidence="6">D-3-phosphoglycerate dehydrogenase (PGDH)</fullName>
        <ecNumber evidence="6">1.1.1.95</ecNumber>
    </submittedName>
</protein>
<dbReference type="Pfam" id="PF00389">
    <property type="entry name" value="2-Hacid_dh"/>
    <property type="match status" value="1"/>
</dbReference>
<sequence length="301" mass="32944">MKRRILIGPSTFAALDSSPMDKLIDEGFEVVDNPFGRKLTIKELVDFLPGLIGLIAGLEDLNRGVLEQSELKVISRCGSGLSNVDLKTAVKLGIKVFSTPDAPTTSVAELTLGLLLSMMRQLYKMNMSMHQRKWDKQIGTQLKGKVVAIIGFGRIGRKVGQLLMAFESDVVAVEPELSGEVDGTQILNMDDALKKADIIILHCSGSGVLLGEREFGMMKKGVYLINIARGHLIDEISLTHALDSGHVAGACLDTFVEEPYSGHLCDYEQVILTPHIGSYTQECRRQMEMESVENLIKGLKG</sequence>
<name>A0A0B0EN83_9BACT</name>
<dbReference type="PROSITE" id="PS00671">
    <property type="entry name" value="D_2_HYDROXYACID_DH_3"/>
    <property type="match status" value="1"/>
</dbReference>
<evidence type="ECO:0000256" key="1">
    <source>
        <dbReference type="ARBA" id="ARBA00005854"/>
    </source>
</evidence>
<feature type="domain" description="S-adenosyl-L-homocysteine hydrolase NAD binding" evidence="5">
    <location>
        <begin position="136"/>
        <end position="277"/>
    </location>
</feature>
<dbReference type="Gene3D" id="3.40.50.720">
    <property type="entry name" value="NAD(P)-binding Rossmann-like Domain"/>
    <property type="match status" value="2"/>
</dbReference>
<proteinExistence type="inferred from homology"/>
<dbReference type="GO" id="GO:0051287">
    <property type="term" value="F:NAD binding"/>
    <property type="evidence" value="ECO:0007669"/>
    <property type="project" value="InterPro"/>
</dbReference>
<evidence type="ECO:0000256" key="2">
    <source>
        <dbReference type="ARBA" id="ARBA00023002"/>
    </source>
</evidence>
<dbReference type="InterPro" id="IPR036291">
    <property type="entry name" value="NAD(P)-bd_dom_sf"/>
</dbReference>
<dbReference type="InterPro" id="IPR006140">
    <property type="entry name" value="D-isomer_DH_NAD-bd"/>
</dbReference>
<reference evidence="6 7" key="1">
    <citation type="submission" date="2014-10" db="EMBL/GenBank/DDBJ databases">
        <title>Draft genome of anammox bacterium scalindua brodae, obtained using differential coverage binning of sequence data from two enrichment reactors.</title>
        <authorList>
            <person name="Speth D.R."/>
            <person name="Russ L."/>
            <person name="Kartal B."/>
            <person name="Op den Camp H.J."/>
            <person name="Dutilh B.E."/>
            <person name="Jetten M.S."/>
        </authorList>
    </citation>
    <scope>NUCLEOTIDE SEQUENCE [LARGE SCALE GENOMIC DNA]</scope>
    <source>
        <strain evidence="6">RU1</strain>
    </source>
</reference>
<gene>
    <name evidence="6" type="primary">serA_1</name>
    <name evidence="6" type="ORF">SCABRO_00146</name>
</gene>